<evidence type="ECO:0000313" key="2">
    <source>
        <dbReference type="Proteomes" id="UP001185092"/>
    </source>
</evidence>
<organism evidence="1 2">
    <name type="scientific">Aureibacter tunicatorum</name>
    <dbReference type="NCBI Taxonomy" id="866807"/>
    <lineage>
        <taxon>Bacteria</taxon>
        <taxon>Pseudomonadati</taxon>
        <taxon>Bacteroidota</taxon>
        <taxon>Cytophagia</taxon>
        <taxon>Cytophagales</taxon>
        <taxon>Persicobacteraceae</taxon>
        <taxon>Aureibacter</taxon>
    </lineage>
</organism>
<accession>A0AAE3XR08</accession>
<dbReference type="AlphaFoldDB" id="A0AAE3XR08"/>
<dbReference type="RefSeq" id="WP_309941455.1">
    <property type="nucleotide sequence ID" value="NZ_AP025305.1"/>
</dbReference>
<comment type="caution">
    <text evidence="1">The sequence shown here is derived from an EMBL/GenBank/DDBJ whole genome shotgun (WGS) entry which is preliminary data.</text>
</comment>
<keyword evidence="2" id="KW-1185">Reference proteome</keyword>
<name>A0AAE3XR08_9BACT</name>
<gene>
    <name evidence="1" type="ORF">HNQ88_004088</name>
</gene>
<sequence length="92" mass="10344">MNEELNTKSQIDHKLNGIIDDMMSNETLIVKDVDQYGKKSVLAYSRIELEGDGYQYVDSEIEAGIASLNEAVKNSTLKCRASIWQFLSQAIN</sequence>
<dbReference type="Proteomes" id="UP001185092">
    <property type="component" value="Unassembled WGS sequence"/>
</dbReference>
<reference evidence="1" key="1">
    <citation type="submission" date="2023-07" db="EMBL/GenBank/DDBJ databases">
        <title>Genomic Encyclopedia of Type Strains, Phase IV (KMG-IV): sequencing the most valuable type-strain genomes for metagenomic binning, comparative biology and taxonomic classification.</title>
        <authorList>
            <person name="Goeker M."/>
        </authorList>
    </citation>
    <scope>NUCLEOTIDE SEQUENCE</scope>
    <source>
        <strain evidence="1">DSM 26174</strain>
    </source>
</reference>
<protein>
    <submittedName>
        <fullName evidence="1">Uncharacterized protein</fullName>
    </submittedName>
</protein>
<proteinExistence type="predicted"/>
<dbReference type="EMBL" id="JAVDQD010000006">
    <property type="protein sequence ID" value="MDR6241012.1"/>
    <property type="molecule type" value="Genomic_DNA"/>
</dbReference>
<evidence type="ECO:0000313" key="1">
    <source>
        <dbReference type="EMBL" id="MDR6241012.1"/>
    </source>
</evidence>